<dbReference type="PROSITE" id="PS50043">
    <property type="entry name" value="HTH_LUXR_2"/>
    <property type="match status" value="1"/>
</dbReference>
<dbReference type="Proteomes" id="UP000677305">
    <property type="component" value="Chromosome"/>
</dbReference>
<dbReference type="GO" id="GO:0000160">
    <property type="term" value="P:phosphorelay signal transduction system"/>
    <property type="evidence" value="ECO:0007669"/>
    <property type="project" value="InterPro"/>
</dbReference>
<evidence type="ECO:0000313" key="10">
    <source>
        <dbReference type="EMBL" id="QUH29489.1"/>
    </source>
</evidence>
<sequence length="227" mass="25835">MEQGIKVLIVDDIPSVCKRINNILKKDPEIIEIHTAQNGYEAILKTSLHKPDVILMDIHMETHTAGIKATHEILLHFPNIKIIMLTVYEEDELIFSAFQAGVVDYVLKDAKADVILSAVKDAYRDSSPIRPNIAKKLRGEFKRIKGNEESLLFYINIVSTLTSTELETLKLLCEGKSRSEICDIRFVEESTVKSQIRSILRKFKSKDTKEVINIINKLNIFTVLNNI</sequence>
<feature type="modified residue" description="4-aspartylphosphate" evidence="7">
    <location>
        <position position="57"/>
    </location>
</feature>
<reference evidence="10 11" key="1">
    <citation type="submission" date="2020-07" db="EMBL/GenBank/DDBJ databases">
        <title>Vallitalea guaymasensis genome.</title>
        <authorList>
            <person name="Postec A."/>
        </authorList>
    </citation>
    <scope>NUCLEOTIDE SEQUENCE [LARGE SCALE GENOMIC DNA]</scope>
    <source>
        <strain evidence="10 11">Ra1766G1</strain>
    </source>
</reference>
<dbReference type="InterPro" id="IPR039420">
    <property type="entry name" value="WalR-like"/>
</dbReference>
<dbReference type="Gene3D" id="3.40.50.2300">
    <property type="match status" value="1"/>
</dbReference>
<accession>A0A8J8MAQ0</accession>
<keyword evidence="4" id="KW-0238">DNA-binding</keyword>
<dbReference type="EMBL" id="CP058561">
    <property type="protein sequence ID" value="QUH29489.1"/>
    <property type="molecule type" value="Genomic_DNA"/>
</dbReference>
<dbReference type="CDD" id="cd06170">
    <property type="entry name" value="LuxR_C_like"/>
    <property type="match status" value="1"/>
</dbReference>
<gene>
    <name evidence="10" type="ORF">HYG85_11470</name>
</gene>
<feature type="domain" description="Response regulatory" evidence="9">
    <location>
        <begin position="6"/>
        <end position="123"/>
    </location>
</feature>
<dbReference type="InterPro" id="IPR000792">
    <property type="entry name" value="Tscrpt_reg_LuxR_C"/>
</dbReference>
<evidence type="ECO:0000256" key="3">
    <source>
        <dbReference type="ARBA" id="ARBA00023015"/>
    </source>
</evidence>
<dbReference type="InterPro" id="IPR016032">
    <property type="entry name" value="Sig_transdc_resp-reg_C-effctor"/>
</dbReference>
<dbReference type="PROSITE" id="PS50110">
    <property type="entry name" value="RESPONSE_REGULATORY"/>
    <property type="match status" value="1"/>
</dbReference>
<evidence type="ECO:0000256" key="6">
    <source>
        <dbReference type="ARBA" id="ARBA00024867"/>
    </source>
</evidence>
<dbReference type="SUPFAM" id="SSF52172">
    <property type="entry name" value="CheY-like"/>
    <property type="match status" value="1"/>
</dbReference>
<keyword evidence="3" id="KW-0805">Transcription regulation</keyword>
<dbReference type="InterPro" id="IPR011006">
    <property type="entry name" value="CheY-like_superfamily"/>
</dbReference>
<evidence type="ECO:0000256" key="4">
    <source>
        <dbReference type="ARBA" id="ARBA00023125"/>
    </source>
</evidence>
<dbReference type="RefSeq" id="WP_113673095.1">
    <property type="nucleotide sequence ID" value="NZ_CP058561.1"/>
</dbReference>
<evidence type="ECO:0000256" key="5">
    <source>
        <dbReference type="ARBA" id="ARBA00023163"/>
    </source>
</evidence>
<dbReference type="Pfam" id="PF00072">
    <property type="entry name" value="Response_reg"/>
    <property type="match status" value="1"/>
</dbReference>
<comment type="function">
    <text evidence="6">May play the central regulatory role in sporulation. It may be an element of the effector pathway responsible for the activation of sporulation genes in response to nutritional stress. Spo0A may act in concert with spo0H (a sigma factor) to control the expression of some genes that are critical to the sporulation process.</text>
</comment>
<dbReference type="InterPro" id="IPR058245">
    <property type="entry name" value="NreC/VraR/RcsB-like_REC"/>
</dbReference>
<proteinExistence type="predicted"/>
<keyword evidence="2 7" id="KW-0597">Phosphoprotein</keyword>
<keyword evidence="11" id="KW-1185">Reference proteome</keyword>
<keyword evidence="5" id="KW-0804">Transcription</keyword>
<evidence type="ECO:0000259" key="9">
    <source>
        <dbReference type="PROSITE" id="PS50110"/>
    </source>
</evidence>
<dbReference type="SMART" id="SM00448">
    <property type="entry name" value="REC"/>
    <property type="match status" value="1"/>
</dbReference>
<dbReference type="PANTHER" id="PTHR43214">
    <property type="entry name" value="TWO-COMPONENT RESPONSE REGULATOR"/>
    <property type="match status" value="1"/>
</dbReference>
<evidence type="ECO:0000259" key="8">
    <source>
        <dbReference type="PROSITE" id="PS50043"/>
    </source>
</evidence>
<dbReference type="OrthoDB" id="9794577at2"/>
<dbReference type="SUPFAM" id="SSF46894">
    <property type="entry name" value="C-terminal effector domain of the bipartite response regulators"/>
    <property type="match status" value="1"/>
</dbReference>
<dbReference type="GO" id="GO:0003677">
    <property type="term" value="F:DNA binding"/>
    <property type="evidence" value="ECO:0007669"/>
    <property type="project" value="UniProtKB-KW"/>
</dbReference>
<dbReference type="CDD" id="cd17535">
    <property type="entry name" value="REC_NarL-like"/>
    <property type="match status" value="1"/>
</dbReference>
<evidence type="ECO:0000256" key="7">
    <source>
        <dbReference type="PROSITE-ProRule" id="PRU00169"/>
    </source>
</evidence>
<dbReference type="Pfam" id="PF00196">
    <property type="entry name" value="GerE"/>
    <property type="match status" value="1"/>
</dbReference>
<dbReference type="GO" id="GO:0006355">
    <property type="term" value="P:regulation of DNA-templated transcription"/>
    <property type="evidence" value="ECO:0007669"/>
    <property type="project" value="InterPro"/>
</dbReference>
<dbReference type="AlphaFoldDB" id="A0A8J8MAQ0"/>
<dbReference type="PANTHER" id="PTHR43214:SF43">
    <property type="entry name" value="TWO-COMPONENT RESPONSE REGULATOR"/>
    <property type="match status" value="1"/>
</dbReference>
<evidence type="ECO:0000256" key="1">
    <source>
        <dbReference type="ARBA" id="ARBA00018672"/>
    </source>
</evidence>
<evidence type="ECO:0000256" key="2">
    <source>
        <dbReference type="ARBA" id="ARBA00022553"/>
    </source>
</evidence>
<dbReference type="InterPro" id="IPR001789">
    <property type="entry name" value="Sig_transdc_resp-reg_receiver"/>
</dbReference>
<feature type="domain" description="HTH luxR-type" evidence="8">
    <location>
        <begin position="154"/>
        <end position="219"/>
    </location>
</feature>
<organism evidence="10 11">
    <name type="scientific">Vallitalea guaymasensis</name>
    <dbReference type="NCBI Taxonomy" id="1185412"/>
    <lineage>
        <taxon>Bacteria</taxon>
        <taxon>Bacillati</taxon>
        <taxon>Bacillota</taxon>
        <taxon>Clostridia</taxon>
        <taxon>Lachnospirales</taxon>
        <taxon>Vallitaleaceae</taxon>
        <taxon>Vallitalea</taxon>
    </lineage>
</organism>
<evidence type="ECO:0000313" key="11">
    <source>
        <dbReference type="Proteomes" id="UP000677305"/>
    </source>
</evidence>
<name>A0A8J8MAQ0_9FIRM</name>
<dbReference type="KEGG" id="vgu:HYG85_11470"/>
<dbReference type="PRINTS" id="PR00038">
    <property type="entry name" value="HTHLUXR"/>
</dbReference>
<dbReference type="SMART" id="SM00421">
    <property type="entry name" value="HTH_LUXR"/>
    <property type="match status" value="1"/>
</dbReference>
<protein>
    <recommendedName>
        <fullName evidence="1">Stage 0 sporulation protein A homolog</fullName>
    </recommendedName>
</protein>